<evidence type="ECO:0000256" key="1">
    <source>
        <dbReference type="SAM" id="MobiDB-lite"/>
    </source>
</evidence>
<comment type="caution">
    <text evidence="2">The sequence shown here is derived from an EMBL/GenBank/DDBJ whole genome shotgun (WGS) entry which is preliminary data.</text>
</comment>
<name>A0ABP0NN79_9DINO</name>
<dbReference type="EMBL" id="CAXAMM010029591">
    <property type="protein sequence ID" value="CAK9065009.1"/>
    <property type="molecule type" value="Genomic_DNA"/>
</dbReference>
<organism evidence="2 3">
    <name type="scientific">Durusdinium trenchii</name>
    <dbReference type="NCBI Taxonomy" id="1381693"/>
    <lineage>
        <taxon>Eukaryota</taxon>
        <taxon>Sar</taxon>
        <taxon>Alveolata</taxon>
        <taxon>Dinophyceae</taxon>
        <taxon>Suessiales</taxon>
        <taxon>Symbiodiniaceae</taxon>
        <taxon>Durusdinium</taxon>
    </lineage>
</organism>
<feature type="compositionally biased region" description="Gly residues" evidence="1">
    <location>
        <begin position="7"/>
        <end position="17"/>
    </location>
</feature>
<dbReference type="Proteomes" id="UP001642464">
    <property type="component" value="Unassembled WGS sequence"/>
</dbReference>
<keyword evidence="3" id="KW-1185">Reference proteome</keyword>
<feature type="non-terminal residue" evidence="2">
    <location>
        <position position="1"/>
    </location>
</feature>
<feature type="non-terminal residue" evidence="2">
    <location>
        <position position="130"/>
    </location>
</feature>
<reference evidence="2 3" key="1">
    <citation type="submission" date="2024-02" db="EMBL/GenBank/DDBJ databases">
        <authorList>
            <person name="Chen Y."/>
            <person name="Shah S."/>
            <person name="Dougan E. K."/>
            <person name="Thang M."/>
            <person name="Chan C."/>
        </authorList>
    </citation>
    <scope>NUCLEOTIDE SEQUENCE [LARGE SCALE GENOMIC DNA]</scope>
</reference>
<sequence>PLAPGLNSGGVVSGRGDGAGKKESARDKDNSGEGNGQGSSKGICRYFQSEDGAGTVDLLKKDCKVEKDRGPLKLDGKPEAMGLLKTLQLPAMKALQLEEKGEDAKIPALEVKEEKGGDAKIAALVQKMRR</sequence>
<evidence type="ECO:0000313" key="3">
    <source>
        <dbReference type="Proteomes" id="UP001642464"/>
    </source>
</evidence>
<accession>A0ABP0NN79</accession>
<protein>
    <submittedName>
        <fullName evidence="2">Uncharacterized protein</fullName>
    </submittedName>
</protein>
<feature type="region of interest" description="Disordered" evidence="1">
    <location>
        <begin position="1"/>
        <end position="44"/>
    </location>
</feature>
<evidence type="ECO:0000313" key="2">
    <source>
        <dbReference type="EMBL" id="CAK9065009.1"/>
    </source>
</evidence>
<proteinExistence type="predicted"/>
<gene>
    <name evidence="2" type="ORF">SCF082_LOCUS33369</name>
</gene>
<feature type="compositionally biased region" description="Basic and acidic residues" evidence="1">
    <location>
        <begin position="18"/>
        <end position="31"/>
    </location>
</feature>